<dbReference type="Proteomes" id="UP000799440">
    <property type="component" value="Unassembled WGS sequence"/>
</dbReference>
<proteinExistence type="predicted"/>
<evidence type="ECO:0000313" key="1">
    <source>
        <dbReference type="EMBL" id="KAF2743905.1"/>
    </source>
</evidence>
<name>A0A6A6V0D5_9PLEO</name>
<organism evidence="1 2">
    <name type="scientific">Sporormia fimetaria CBS 119925</name>
    <dbReference type="NCBI Taxonomy" id="1340428"/>
    <lineage>
        <taxon>Eukaryota</taxon>
        <taxon>Fungi</taxon>
        <taxon>Dikarya</taxon>
        <taxon>Ascomycota</taxon>
        <taxon>Pezizomycotina</taxon>
        <taxon>Dothideomycetes</taxon>
        <taxon>Pleosporomycetidae</taxon>
        <taxon>Pleosporales</taxon>
        <taxon>Sporormiaceae</taxon>
        <taxon>Sporormia</taxon>
    </lineage>
</organism>
<dbReference type="OrthoDB" id="5284003at2759"/>
<evidence type="ECO:0000313" key="2">
    <source>
        <dbReference type="Proteomes" id="UP000799440"/>
    </source>
</evidence>
<protein>
    <submittedName>
        <fullName evidence="1">Uncharacterized protein</fullName>
    </submittedName>
</protein>
<keyword evidence="2" id="KW-1185">Reference proteome</keyword>
<dbReference type="AlphaFoldDB" id="A0A6A6V0D5"/>
<feature type="non-terminal residue" evidence="1">
    <location>
        <position position="569"/>
    </location>
</feature>
<gene>
    <name evidence="1" type="ORF">M011DRAFT_430373</name>
</gene>
<accession>A0A6A6V0D5</accession>
<reference evidence="1" key="1">
    <citation type="journal article" date="2020" name="Stud. Mycol.">
        <title>101 Dothideomycetes genomes: a test case for predicting lifestyles and emergence of pathogens.</title>
        <authorList>
            <person name="Haridas S."/>
            <person name="Albert R."/>
            <person name="Binder M."/>
            <person name="Bloem J."/>
            <person name="Labutti K."/>
            <person name="Salamov A."/>
            <person name="Andreopoulos B."/>
            <person name="Baker S."/>
            <person name="Barry K."/>
            <person name="Bills G."/>
            <person name="Bluhm B."/>
            <person name="Cannon C."/>
            <person name="Castanera R."/>
            <person name="Culley D."/>
            <person name="Daum C."/>
            <person name="Ezra D."/>
            <person name="Gonzalez J."/>
            <person name="Henrissat B."/>
            <person name="Kuo A."/>
            <person name="Liang C."/>
            <person name="Lipzen A."/>
            <person name="Lutzoni F."/>
            <person name="Magnuson J."/>
            <person name="Mondo S."/>
            <person name="Nolan M."/>
            <person name="Ohm R."/>
            <person name="Pangilinan J."/>
            <person name="Park H.-J."/>
            <person name="Ramirez L."/>
            <person name="Alfaro M."/>
            <person name="Sun H."/>
            <person name="Tritt A."/>
            <person name="Yoshinaga Y."/>
            <person name="Zwiers L.-H."/>
            <person name="Turgeon B."/>
            <person name="Goodwin S."/>
            <person name="Spatafora J."/>
            <person name="Crous P."/>
            <person name="Grigoriev I."/>
        </authorList>
    </citation>
    <scope>NUCLEOTIDE SEQUENCE</scope>
    <source>
        <strain evidence="1">CBS 119925</strain>
    </source>
</reference>
<dbReference type="EMBL" id="MU006593">
    <property type="protein sequence ID" value="KAF2743905.1"/>
    <property type="molecule type" value="Genomic_DNA"/>
</dbReference>
<sequence>MAPKKLTDLIAEIKILIIGHHSCTSFNDAQVTRPSDLRNLCLVCKGLRLIAVPQLYHTVHLQLGTYSDISVAGSMNPRNIGLQHVRNLHIYLKDGCCNQVAHAQLVIRVILEILPEDCLEWFSWEELYTFSGDNLVQLWKKQKRLKMLEGTKLDKNVVSEIQKLPRVEDLFRGVKDLHLCPADRDSLAFCAMLVEKTSKIQSLMLRDAFDDDDETIQASEVDDTSVGPGLLTSTIFGHMQPFDKCAPLVLKSVTLARLSLRYAADTYCRIIDFRSVTTLEVFRCPGADAFLAAISKSAGLPLKLEQLLFQHEDNSERNGLGVLDGFLCLVSGITALTIDVVGATALPLPAGIIRHKKTLRALNVHAWEDKKSEDEHVYEYSSISEICTSCEKLEQVAIGFPAVSLLNKEQDSFQNFMGCFWDLPNLVTLNITTWPQTDLRPVTIIRGGNRPSETLPSGTIANVKLPREVYRNLLQGVAQAGFDQADSHAAGRGYSSKLAIIAFGSTNRVVERTDSKRQFIFVKGRQVDPLGQEKALAVELGWCLRKYVDAGPQSGVLDHQLLRQTRPPT</sequence>